<evidence type="ECO:0000313" key="3">
    <source>
        <dbReference type="Proteomes" id="UP000593892"/>
    </source>
</evidence>
<accession>A0A7S7NKT1</accession>
<sequence>MRTPSILLAVILFCCCQLALVSQPSIVPMPTFLGTVKGSDGKVLSIESDDGNTMQFTCTRKTEFLDGKKRIKATDLQPGEYVSVEAKKAPDRTLDAVIVHREKRPDA</sequence>
<evidence type="ECO:0008006" key="4">
    <source>
        <dbReference type="Google" id="ProtNLM"/>
    </source>
</evidence>
<dbReference type="AlphaFoldDB" id="A0A7S7NKT1"/>
<proteinExistence type="predicted"/>
<evidence type="ECO:0000256" key="1">
    <source>
        <dbReference type="SAM" id="SignalP"/>
    </source>
</evidence>
<dbReference type="Proteomes" id="UP000593892">
    <property type="component" value="Chromosome"/>
</dbReference>
<organism evidence="2 3">
    <name type="scientific">Paludibaculum fermentans</name>
    <dbReference type="NCBI Taxonomy" id="1473598"/>
    <lineage>
        <taxon>Bacteria</taxon>
        <taxon>Pseudomonadati</taxon>
        <taxon>Acidobacteriota</taxon>
        <taxon>Terriglobia</taxon>
        <taxon>Bryobacterales</taxon>
        <taxon>Bryobacteraceae</taxon>
        <taxon>Paludibaculum</taxon>
    </lineage>
</organism>
<feature type="chain" id="PRO_5032555424" description="DUF5666 domain-containing protein" evidence="1">
    <location>
        <begin position="20"/>
        <end position="107"/>
    </location>
</feature>
<reference evidence="2 3" key="1">
    <citation type="submission" date="2020-10" db="EMBL/GenBank/DDBJ databases">
        <title>Complete genome sequence of Paludibaculum fermentans P105T, a facultatively anaerobic acidobacterium capable of dissimilatory Fe(III) reduction.</title>
        <authorList>
            <person name="Dedysh S.N."/>
            <person name="Beletsky A.V."/>
            <person name="Kulichevskaya I.S."/>
            <person name="Mardanov A.V."/>
            <person name="Ravin N.V."/>
        </authorList>
    </citation>
    <scope>NUCLEOTIDE SEQUENCE [LARGE SCALE GENOMIC DNA]</scope>
    <source>
        <strain evidence="2 3">P105</strain>
    </source>
</reference>
<evidence type="ECO:0000313" key="2">
    <source>
        <dbReference type="EMBL" id="QOY85488.1"/>
    </source>
</evidence>
<keyword evidence="1" id="KW-0732">Signal</keyword>
<dbReference type="KEGG" id="pfer:IRI77_21965"/>
<protein>
    <recommendedName>
        <fullName evidence="4">DUF5666 domain-containing protein</fullName>
    </recommendedName>
</protein>
<dbReference type="RefSeq" id="WP_194447158.1">
    <property type="nucleotide sequence ID" value="NZ_CP063849.1"/>
</dbReference>
<keyword evidence="3" id="KW-1185">Reference proteome</keyword>
<dbReference type="EMBL" id="CP063849">
    <property type="protein sequence ID" value="QOY85488.1"/>
    <property type="molecule type" value="Genomic_DNA"/>
</dbReference>
<gene>
    <name evidence="2" type="ORF">IRI77_21965</name>
</gene>
<name>A0A7S7NKT1_PALFE</name>
<feature type="signal peptide" evidence="1">
    <location>
        <begin position="1"/>
        <end position="19"/>
    </location>
</feature>